<proteinExistence type="predicted"/>
<accession>A0A2X2EER9</accession>
<organism evidence="3 4">
    <name type="scientific">Pseudomonas luteola</name>
    <dbReference type="NCBI Taxonomy" id="47886"/>
    <lineage>
        <taxon>Bacteria</taxon>
        <taxon>Pseudomonadati</taxon>
        <taxon>Pseudomonadota</taxon>
        <taxon>Gammaproteobacteria</taxon>
        <taxon>Pseudomonadales</taxon>
        <taxon>Pseudomonadaceae</taxon>
        <taxon>Pseudomonas</taxon>
    </lineage>
</organism>
<dbReference type="Gene3D" id="1.10.287.1490">
    <property type="match status" value="1"/>
</dbReference>
<evidence type="ECO:0000313" key="3">
    <source>
        <dbReference type="EMBL" id="SPZ05200.1"/>
    </source>
</evidence>
<dbReference type="RefSeq" id="WP_112297686.1">
    <property type="nucleotide sequence ID" value="NZ_DAMAAI010000024.1"/>
</dbReference>
<evidence type="ECO:0000313" key="4">
    <source>
        <dbReference type="Proteomes" id="UP000250443"/>
    </source>
</evidence>
<keyword evidence="1" id="KW-0175">Coiled coil</keyword>
<name>A0A2X2EER9_PSELU</name>
<evidence type="ECO:0000256" key="1">
    <source>
        <dbReference type="SAM" id="Coils"/>
    </source>
</evidence>
<feature type="region of interest" description="Disordered" evidence="2">
    <location>
        <begin position="293"/>
        <end position="312"/>
    </location>
</feature>
<gene>
    <name evidence="3" type="ORF">NCTC11842_01643</name>
</gene>
<dbReference type="AlphaFoldDB" id="A0A2X2EER9"/>
<sequence>MRSQFSLNDKDVRVIFNDATTSTDPSLLRSHIFRFVEYRKQMALAINALNAKNQDLLKMVDAARTILNEDRSTGLLGILANKQLITKLREQLEDQLRANVELVASNEKVRYELANIQRSSGELPKLREQVKTLTHSLATLTAQHESTLVDLDAARYEKEVAEAAGQAMPVVSPELLATVENQQKQIESLNQQLSAARAELEAGQHHQRAEAAIHRADNSDDFAEVRQMFEGQVHSYLQMIQKLKGEARTREAALTELSGTVQSLQKELEEAERAVESERLISKGLQGKITELEDQLSSSHDQVNSYESALSESRIAEQTMRSQLSDMRDLLEESERQASSFQSELSELNQRLDALKSELGSANQQNALLRQETTRLTGELQVSNQTVATQQTQIQALGETLDDRESTIQALTEKQSHLASSLASKSNELNLANAANTDYQNRIESYVRQVDQITARLDETVSEFQQEQSQLNSVIAEQSGVIERANQHIVHLEKVNESLSRELTDAQSRATHQFATIKGLHGALKNISLERQRLQAIASHASLTMASSSMDNAELKKTVADLLRKVSALTSQLATSKKVIHLEGTGSRRDLINEQQAIIEADLHVSLDNLGGSNEHSGMSN</sequence>
<dbReference type="EMBL" id="UAUF01000010">
    <property type="protein sequence ID" value="SPZ05200.1"/>
    <property type="molecule type" value="Genomic_DNA"/>
</dbReference>
<feature type="compositionally biased region" description="Polar residues" evidence="2">
    <location>
        <begin position="295"/>
        <end position="311"/>
    </location>
</feature>
<feature type="coiled-coil region" evidence="1">
    <location>
        <begin position="172"/>
        <end position="206"/>
    </location>
</feature>
<dbReference type="Proteomes" id="UP000250443">
    <property type="component" value="Unassembled WGS sequence"/>
</dbReference>
<protein>
    <submittedName>
        <fullName evidence="3">Chromosome segregation protein</fullName>
    </submittedName>
</protein>
<dbReference type="SUPFAM" id="SSF57997">
    <property type="entry name" value="Tropomyosin"/>
    <property type="match status" value="1"/>
</dbReference>
<evidence type="ECO:0000256" key="2">
    <source>
        <dbReference type="SAM" id="MobiDB-lite"/>
    </source>
</evidence>
<dbReference type="PANTHER" id="PTHR43977">
    <property type="entry name" value="STRUCTURAL MAINTENANCE OF CHROMOSOMES PROTEIN 3"/>
    <property type="match status" value="1"/>
</dbReference>
<reference evidence="3 4" key="1">
    <citation type="submission" date="2018-06" db="EMBL/GenBank/DDBJ databases">
        <authorList>
            <consortium name="Pathogen Informatics"/>
            <person name="Doyle S."/>
        </authorList>
    </citation>
    <scope>NUCLEOTIDE SEQUENCE [LARGE SCALE GENOMIC DNA]</scope>
    <source>
        <strain evidence="3 4">NCTC11842</strain>
    </source>
</reference>